<dbReference type="SUPFAM" id="SSF69255">
    <property type="entry name" value="gp5 N-terminal domain-like"/>
    <property type="match status" value="1"/>
</dbReference>
<name>A0A2W4QCS5_9GAMM</name>
<dbReference type="Proteomes" id="UP000249396">
    <property type="component" value="Unassembled WGS sequence"/>
</dbReference>
<dbReference type="SUPFAM" id="SSF69279">
    <property type="entry name" value="Phage tail proteins"/>
    <property type="match status" value="1"/>
</dbReference>
<proteinExistence type="predicted"/>
<comment type="caution">
    <text evidence="2">The sequence shown here is derived from an EMBL/GenBank/DDBJ whole genome shotgun (WGS) entry which is preliminary data.</text>
</comment>
<dbReference type="InterPro" id="IPR037026">
    <property type="entry name" value="Vgr_OB-fold_dom_sf"/>
</dbReference>
<gene>
    <name evidence="2" type="ORF">DM484_30580</name>
</gene>
<dbReference type="InterPro" id="IPR006533">
    <property type="entry name" value="T6SS_Vgr_RhsGE"/>
</dbReference>
<reference evidence="2 3" key="1">
    <citation type="journal article" date="2018" name="Aquat. Microb. Ecol.">
        <title>Gammaproteobacterial methanotrophs dominate.</title>
        <authorList>
            <person name="Rissanen A.J."/>
            <person name="Saarenheimo J."/>
            <person name="Tiirola M."/>
            <person name="Peura S."/>
            <person name="Aalto S.L."/>
            <person name="Karvinen A."/>
            <person name="Nykanen H."/>
        </authorList>
    </citation>
    <scope>NUCLEOTIDE SEQUENCE [LARGE SCALE GENOMIC DNA]</scope>
    <source>
        <strain evidence="2">AMbin10</strain>
    </source>
</reference>
<evidence type="ECO:0000313" key="3">
    <source>
        <dbReference type="Proteomes" id="UP000249396"/>
    </source>
</evidence>
<dbReference type="EMBL" id="QJPH01000590">
    <property type="protein sequence ID" value="PZN68986.1"/>
    <property type="molecule type" value="Genomic_DNA"/>
</dbReference>
<evidence type="ECO:0000313" key="2">
    <source>
        <dbReference type="EMBL" id="PZN68986.1"/>
    </source>
</evidence>
<organism evidence="2 3">
    <name type="scientific">Candidatus Methylumidiphilus alinenensis</name>
    <dbReference type="NCBI Taxonomy" id="2202197"/>
    <lineage>
        <taxon>Bacteria</taxon>
        <taxon>Pseudomonadati</taxon>
        <taxon>Pseudomonadota</taxon>
        <taxon>Gammaproteobacteria</taxon>
        <taxon>Methylococcales</taxon>
        <taxon>Candidatus Methylumidiphilus</taxon>
    </lineage>
</organism>
<accession>A0A2W4QCS5</accession>
<protein>
    <submittedName>
        <fullName evidence="2">Rhs element Vgr protein</fullName>
    </submittedName>
</protein>
<dbReference type="Pfam" id="PF05954">
    <property type="entry name" value="Phage_GPD"/>
    <property type="match status" value="1"/>
</dbReference>
<sequence>MISVTSYRGNGWSFRRLHLRPAYKNPMSVVTPTISSAGKTMDPGYALLSIDIVRAVNRIPYAQLTLADGSVAKRQFAVSDSGFFDPGKPIEIKLRHEGDPSSEQTVFSGLVVGHSVETENLKSVLTVELKDAAVKLTQTHNSAVFAQQTDSQVIKKLLQAQGLKAGAIADTPALHESIVQYGCTDWDFMMSRADVNGLLVSVVDGTISLSKIEPAGAVKRSFDYGIDEIYAIEIEANAEGQYGEVSSASWDVKKQTLSVVKKSKPVSLAPGDLDGKALADTLGVSHHTLTSPAQASSEELQSWADASLARSRLSLIRGRISVRGFAGLNFLDTIEIKGVGKHFNGKNLVTGWRHRFSLGAWVTEIRFGLAADWISSRPDVAAKPAAGLLPPVGGLQIGVVDKFEEDPEKQFRVKVRFPGLGADQPAIWARLASPDAGKGRGFCFRPEKGDEVVLGFFNEDPRHPVIIGALHSSANTLPERFATLSEKNALKGLVTKNETIIGFDDQGKGNASVYIETANKNKILLDDAKKTISLADQHGNVITMDEHGITIKSAKDITLEAGGKLDMKCNGDAQMDSDGKVEIKGSAVNIK</sequence>
<dbReference type="AlphaFoldDB" id="A0A2W4QCS5"/>
<evidence type="ECO:0000259" key="1">
    <source>
        <dbReference type="Pfam" id="PF04717"/>
    </source>
</evidence>
<dbReference type="Gene3D" id="3.55.50.10">
    <property type="entry name" value="Baseplate protein-like domains"/>
    <property type="match status" value="1"/>
</dbReference>
<dbReference type="InterPro" id="IPR006531">
    <property type="entry name" value="Gp5/Vgr_OB"/>
</dbReference>
<dbReference type="Pfam" id="PF04717">
    <property type="entry name" value="Phage_base_V"/>
    <property type="match status" value="1"/>
</dbReference>
<dbReference type="NCBIfam" id="TIGR01646">
    <property type="entry name" value="vgr_GE"/>
    <property type="match status" value="1"/>
</dbReference>
<feature type="domain" description="Gp5/Type VI secretion system Vgr protein OB-fold" evidence="1">
    <location>
        <begin position="397"/>
        <end position="471"/>
    </location>
</feature>
<dbReference type="Gene3D" id="2.40.50.230">
    <property type="entry name" value="Gp5 N-terminal domain"/>
    <property type="match status" value="1"/>
</dbReference>